<proteinExistence type="predicted"/>
<keyword evidence="2" id="KW-1185">Reference proteome</keyword>
<dbReference type="SUPFAM" id="SSF102462">
    <property type="entry name" value="Peptidyl-tRNA hydrolase II"/>
    <property type="match status" value="1"/>
</dbReference>
<dbReference type="Proteomes" id="UP000654670">
    <property type="component" value="Unassembled WGS sequence"/>
</dbReference>
<evidence type="ECO:0008006" key="3">
    <source>
        <dbReference type="Google" id="ProtNLM"/>
    </source>
</evidence>
<dbReference type="EMBL" id="BMOK01000013">
    <property type="protein sequence ID" value="GGL60697.1"/>
    <property type="molecule type" value="Genomic_DNA"/>
</dbReference>
<evidence type="ECO:0000313" key="1">
    <source>
        <dbReference type="EMBL" id="GGL60697.1"/>
    </source>
</evidence>
<reference evidence="1" key="2">
    <citation type="submission" date="2020-09" db="EMBL/GenBank/DDBJ databases">
        <authorList>
            <person name="Sun Q."/>
            <person name="Ohkuma M."/>
        </authorList>
    </citation>
    <scope>NUCLEOTIDE SEQUENCE</scope>
    <source>
        <strain evidence="1">JCM 15325</strain>
    </source>
</reference>
<organism evidence="1 2">
    <name type="scientific">Sporolactobacillus putidus</name>
    <dbReference type="NCBI Taxonomy" id="492735"/>
    <lineage>
        <taxon>Bacteria</taxon>
        <taxon>Bacillati</taxon>
        <taxon>Bacillota</taxon>
        <taxon>Bacilli</taxon>
        <taxon>Bacillales</taxon>
        <taxon>Sporolactobacillaceae</taxon>
        <taxon>Sporolactobacillus</taxon>
    </lineage>
</organism>
<dbReference type="Pfam" id="PF09391">
    <property type="entry name" value="DUF2000"/>
    <property type="match status" value="1"/>
</dbReference>
<dbReference type="Gene3D" id="3.40.1490.10">
    <property type="entry name" value="Bit1"/>
    <property type="match status" value="1"/>
</dbReference>
<reference evidence="1" key="1">
    <citation type="journal article" date="2014" name="Int. J. Syst. Evol. Microbiol.">
        <title>Complete genome sequence of Corynebacterium casei LMG S-19264T (=DSM 44701T), isolated from a smear-ripened cheese.</title>
        <authorList>
            <consortium name="US DOE Joint Genome Institute (JGI-PGF)"/>
            <person name="Walter F."/>
            <person name="Albersmeier A."/>
            <person name="Kalinowski J."/>
            <person name="Ruckert C."/>
        </authorList>
    </citation>
    <scope>NUCLEOTIDE SEQUENCE</scope>
    <source>
        <strain evidence="1">JCM 15325</strain>
    </source>
</reference>
<dbReference type="InterPro" id="IPR018988">
    <property type="entry name" value="DUF2000"/>
</dbReference>
<name>A0A917S7D6_9BACL</name>
<accession>A0A917S7D6</accession>
<gene>
    <name evidence="1" type="ORF">GCM10007968_25830</name>
</gene>
<dbReference type="InterPro" id="IPR023476">
    <property type="entry name" value="Pep_tRNA_hydro_II_dom_sf"/>
</dbReference>
<comment type="caution">
    <text evidence="1">The sequence shown here is derived from an EMBL/GenBank/DDBJ whole genome shotgun (WGS) entry which is preliminary data.</text>
</comment>
<protein>
    <recommendedName>
        <fullName evidence="3">DUF2000 domain-containing protein</fullName>
    </recommendedName>
</protein>
<sequence length="136" mass="15357">MKLSTKITVVIREGLQMWQELNITAFTVSGIAGTVKDIIGENYEDGSGHMYLPMFKQPVLVFSADKDQIKKVHQRALSRDIHLSIYTEELFKTDNDQDNRAAVKSCRDEDLQIVGMAMYGPKNTVDKIVKGLSLHK</sequence>
<dbReference type="RefSeq" id="WP_188804014.1">
    <property type="nucleotide sequence ID" value="NZ_BMOK01000013.1"/>
</dbReference>
<dbReference type="AlphaFoldDB" id="A0A917S7D6"/>
<evidence type="ECO:0000313" key="2">
    <source>
        <dbReference type="Proteomes" id="UP000654670"/>
    </source>
</evidence>